<evidence type="ECO:0000259" key="5">
    <source>
        <dbReference type="PROSITE" id="PS51192"/>
    </source>
</evidence>
<protein>
    <submittedName>
        <fullName evidence="7">Superfamily II DNA or RNA helicase</fullName>
    </submittedName>
</protein>
<dbReference type="Pfam" id="PF13091">
    <property type="entry name" value="PLDc_2"/>
    <property type="match status" value="1"/>
</dbReference>
<dbReference type="GO" id="GO:0016787">
    <property type="term" value="F:hydrolase activity"/>
    <property type="evidence" value="ECO:0007669"/>
    <property type="project" value="UniProtKB-KW"/>
</dbReference>
<dbReference type="EMBL" id="FUWM01000014">
    <property type="protein sequence ID" value="SJZ77748.1"/>
    <property type="molecule type" value="Genomic_DNA"/>
</dbReference>
<evidence type="ECO:0000313" key="8">
    <source>
        <dbReference type="Proteomes" id="UP000190625"/>
    </source>
</evidence>
<evidence type="ECO:0000313" key="7">
    <source>
        <dbReference type="EMBL" id="SJZ77748.1"/>
    </source>
</evidence>
<dbReference type="Pfam" id="PF00271">
    <property type="entry name" value="Helicase_C"/>
    <property type="match status" value="1"/>
</dbReference>
<keyword evidence="8" id="KW-1185">Reference proteome</keyword>
<dbReference type="PROSITE" id="PS51194">
    <property type="entry name" value="HELICASE_CTER"/>
    <property type="match status" value="1"/>
</dbReference>
<evidence type="ECO:0000259" key="6">
    <source>
        <dbReference type="PROSITE" id="PS51194"/>
    </source>
</evidence>
<dbReference type="OrthoDB" id="9802848at2"/>
<dbReference type="CDD" id="cd17926">
    <property type="entry name" value="DEXHc_RE"/>
    <property type="match status" value="1"/>
</dbReference>
<dbReference type="PROSITE" id="PS51192">
    <property type="entry name" value="HELICASE_ATP_BIND_1"/>
    <property type="match status" value="1"/>
</dbReference>
<dbReference type="Gene3D" id="3.30.870.10">
    <property type="entry name" value="Endonuclease Chain A"/>
    <property type="match status" value="1"/>
</dbReference>
<evidence type="ECO:0000256" key="1">
    <source>
        <dbReference type="ARBA" id="ARBA00022741"/>
    </source>
</evidence>
<dbReference type="CDD" id="cd09179">
    <property type="entry name" value="PLDc_N_DEXD_a"/>
    <property type="match status" value="1"/>
</dbReference>
<keyword evidence="1" id="KW-0547">Nucleotide-binding</keyword>
<dbReference type="PANTHER" id="PTHR11274">
    <property type="entry name" value="RAD25/XP-B DNA REPAIR HELICASE"/>
    <property type="match status" value="1"/>
</dbReference>
<dbReference type="GO" id="GO:0005524">
    <property type="term" value="F:ATP binding"/>
    <property type="evidence" value="ECO:0007669"/>
    <property type="project" value="UniProtKB-KW"/>
</dbReference>
<dbReference type="GO" id="GO:0004386">
    <property type="term" value="F:helicase activity"/>
    <property type="evidence" value="ECO:0007669"/>
    <property type="project" value="UniProtKB-KW"/>
</dbReference>
<dbReference type="SMART" id="SM00490">
    <property type="entry name" value="HELICc"/>
    <property type="match status" value="1"/>
</dbReference>
<keyword evidence="3 7" id="KW-0347">Helicase</keyword>
<dbReference type="Proteomes" id="UP000190625">
    <property type="component" value="Unassembled WGS sequence"/>
</dbReference>
<dbReference type="InterPro" id="IPR014001">
    <property type="entry name" value="Helicase_ATP-bd"/>
</dbReference>
<name>A0A1T4NG46_9FIRM</name>
<feature type="domain" description="Helicase ATP-binding" evidence="5">
    <location>
        <begin position="282"/>
        <end position="439"/>
    </location>
</feature>
<dbReference type="SMART" id="SM00487">
    <property type="entry name" value="DEXDc"/>
    <property type="match status" value="1"/>
</dbReference>
<dbReference type="CDD" id="cd18785">
    <property type="entry name" value="SF2_C"/>
    <property type="match status" value="1"/>
</dbReference>
<sequence length="721" mass="82430">MGFKGLNLKIKYRSSDDDIVNDFYIPVLENAKLYKRAVGFFSSSSLIEVSRGITGLIKNGGKIQLIASPKLQEKDIEAINKGYEDRDEIFERSILDSFTKPSNYFEEERLNMLAHLIAKGLLDIKLAFYEDDNKIGLYHEKIGLIYDDQGNKIAFTGSLNESSTAFTKNFESIDVFSSWKGKESLERVAEKENDFNRLWDNQTNKITVFDFPSVGIEKLKTYMKEDYDQELDKKEFKESQVESLEFDLDNYPKVPKEIDLYDYQKQAVNSWVDKDFKGYFNMATGTGKTFTGLAAIAKLFAEKRSLAVIIVCPYQHLVEQWVEDIELFNMDPIIGYSASCQRDWKDRLKDVVIDFSLDVIKHFCLVTTNATFASDFVQKQIDRLKGNVVVVVDEAHNFGSFNLSKKLNTNIPYRLALSATIERYGDPEGTQKLFDYFGEECINYPLELAIKEEKLTQYYYYPIVVHLTKDELDAYRRLSKQMAKCFTTNKNGKKVLNDKGKRIAIKRARLVAGAQNKLSALKEEMIDYIGESHTLVYCGATTVSDIDYVDGKANEKELRQIMAVGSILGNDLDMKIAKFTAEENSSERGILKKEFSKGENLQALIAIRCLDEGVNIPKIKRAFILASSTNPKEYIQRRGRVLRLASGKKFAKIYDFITLPRPLNHVKNMAKSEIKSDISLIKKEIKRIEDFADLAINPSQGFRLINKFKDVYNLDKLHGGV</sequence>
<dbReference type="Gene3D" id="3.40.50.300">
    <property type="entry name" value="P-loop containing nucleotide triphosphate hydrolases"/>
    <property type="match status" value="2"/>
</dbReference>
<gene>
    <name evidence="7" type="ORF">SAMN02745118_01788</name>
</gene>
<keyword evidence="2" id="KW-0378">Hydrolase</keyword>
<evidence type="ECO:0000256" key="3">
    <source>
        <dbReference type="ARBA" id="ARBA00022806"/>
    </source>
</evidence>
<dbReference type="GO" id="GO:0003677">
    <property type="term" value="F:DNA binding"/>
    <property type="evidence" value="ECO:0007669"/>
    <property type="project" value="InterPro"/>
</dbReference>
<accession>A0A1T4NG46</accession>
<dbReference type="InterPro" id="IPR006935">
    <property type="entry name" value="Helicase/UvrB_N"/>
</dbReference>
<dbReference type="InterPro" id="IPR027417">
    <property type="entry name" value="P-loop_NTPase"/>
</dbReference>
<dbReference type="InterPro" id="IPR025202">
    <property type="entry name" value="PLD-like_dom"/>
</dbReference>
<dbReference type="AlphaFoldDB" id="A0A1T4NG46"/>
<dbReference type="PANTHER" id="PTHR11274:SF0">
    <property type="entry name" value="GENERAL TRANSCRIPTION AND DNA REPAIR FACTOR IIH HELICASE SUBUNIT XPB"/>
    <property type="match status" value="1"/>
</dbReference>
<reference evidence="8" key="1">
    <citation type="submission" date="2017-02" db="EMBL/GenBank/DDBJ databases">
        <authorList>
            <person name="Varghese N."/>
            <person name="Submissions S."/>
        </authorList>
    </citation>
    <scope>NUCLEOTIDE SEQUENCE [LARGE SCALE GENOMIC DNA]</scope>
    <source>
        <strain evidence="8">ATCC BAA-73</strain>
    </source>
</reference>
<dbReference type="InterPro" id="IPR050615">
    <property type="entry name" value="ATP-dep_DNA_Helicase"/>
</dbReference>
<dbReference type="InterPro" id="IPR001650">
    <property type="entry name" value="Helicase_C-like"/>
</dbReference>
<feature type="domain" description="Helicase C-terminal" evidence="6">
    <location>
        <begin position="521"/>
        <end position="686"/>
    </location>
</feature>
<proteinExistence type="predicted"/>
<dbReference type="RefSeq" id="WP_078810247.1">
    <property type="nucleotide sequence ID" value="NZ_FUWM01000014.1"/>
</dbReference>
<dbReference type="Pfam" id="PF04851">
    <property type="entry name" value="ResIII"/>
    <property type="match status" value="1"/>
</dbReference>
<evidence type="ECO:0000256" key="4">
    <source>
        <dbReference type="ARBA" id="ARBA00022840"/>
    </source>
</evidence>
<keyword evidence="4" id="KW-0067">ATP-binding</keyword>
<dbReference type="STRING" id="142842.SAMN02745118_01788"/>
<evidence type="ECO:0000256" key="2">
    <source>
        <dbReference type="ARBA" id="ARBA00022801"/>
    </source>
</evidence>
<organism evidence="7 8">
    <name type="scientific">Selenihalanaerobacter shriftii</name>
    <dbReference type="NCBI Taxonomy" id="142842"/>
    <lineage>
        <taxon>Bacteria</taxon>
        <taxon>Bacillati</taxon>
        <taxon>Bacillota</taxon>
        <taxon>Clostridia</taxon>
        <taxon>Halanaerobiales</taxon>
        <taxon>Halobacteroidaceae</taxon>
        <taxon>Selenihalanaerobacter</taxon>
    </lineage>
</organism>
<dbReference type="SUPFAM" id="SSF52540">
    <property type="entry name" value="P-loop containing nucleoside triphosphate hydrolases"/>
    <property type="match status" value="2"/>
</dbReference>